<comment type="caution">
    <text evidence="2">The sequence shown here is derived from an EMBL/GenBank/DDBJ whole genome shotgun (WGS) entry which is preliminary data.</text>
</comment>
<sequence length="112" mass="12210">MREHRARRREETVLAGGRGQLGEAGTENETALHVARHHAVVFKCHGEAMCRGSCQSGRRDQAREGGRTGLQSAQDKGCLVQNADAATVVHATILASHSVKRKFNFPWNAPPL</sequence>
<protein>
    <submittedName>
        <fullName evidence="2">Uncharacterized protein</fullName>
    </submittedName>
</protein>
<dbReference type="Proteomes" id="UP001501759">
    <property type="component" value="Unassembled WGS sequence"/>
</dbReference>
<proteinExistence type="predicted"/>
<gene>
    <name evidence="2" type="ORF">GCM10023335_74740</name>
</gene>
<evidence type="ECO:0000313" key="2">
    <source>
        <dbReference type="EMBL" id="GAA5032367.1"/>
    </source>
</evidence>
<feature type="compositionally biased region" description="Basic and acidic residues" evidence="1">
    <location>
        <begin position="1"/>
        <end position="12"/>
    </location>
</feature>
<feature type="region of interest" description="Disordered" evidence="1">
    <location>
        <begin position="1"/>
        <end position="25"/>
    </location>
</feature>
<name>A0ABP9JHI4_9ACTN</name>
<evidence type="ECO:0000313" key="3">
    <source>
        <dbReference type="Proteomes" id="UP001501759"/>
    </source>
</evidence>
<reference evidence="3" key="1">
    <citation type="journal article" date="2019" name="Int. J. Syst. Evol. Microbiol.">
        <title>The Global Catalogue of Microorganisms (GCM) 10K type strain sequencing project: providing services to taxonomists for standard genome sequencing and annotation.</title>
        <authorList>
            <consortium name="The Broad Institute Genomics Platform"/>
            <consortium name="The Broad Institute Genome Sequencing Center for Infectious Disease"/>
            <person name="Wu L."/>
            <person name="Ma J."/>
        </authorList>
    </citation>
    <scope>NUCLEOTIDE SEQUENCE [LARGE SCALE GENOMIC DNA]</scope>
    <source>
        <strain evidence="3">JCM 18409</strain>
    </source>
</reference>
<dbReference type="EMBL" id="BAABKB010000038">
    <property type="protein sequence ID" value="GAA5032367.1"/>
    <property type="molecule type" value="Genomic_DNA"/>
</dbReference>
<organism evidence="2 3">
    <name type="scientific">Streptomyces siamensis</name>
    <dbReference type="NCBI Taxonomy" id="1274986"/>
    <lineage>
        <taxon>Bacteria</taxon>
        <taxon>Bacillati</taxon>
        <taxon>Actinomycetota</taxon>
        <taxon>Actinomycetes</taxon>
        <taxon>Kitasatosporales</taxon>
        <taxon>Streptomycetaceae</taxon>
        <taxon>Streptomyces</taxon>
    </lineage>
</organism>
<evidence type="ECO:0000256" key="1">
    <source>
        <dbReference type="SAM" id="MobiDB-lite"/>
    </source>
</evidence>
<accession>A0ABP9JHI4</accession>
<keyword evidence="3" id="KW-1185">Reference proteome</keyword>